<gene>
    <name evidence="1" type="ORF">JYE49_15100</name>
</gene>
<accession>A0AC61N3V3</accession>
<sequence length="341" mass="34094">MNAAVLVMGGSTTAITGGTIESSASGANGVFCYGGNGGRNGADGDGTTLYISGTTITTTGDGSGGIMTTGGGVTYAENLTVTTSGRSSAAIRTDRGGGTVTVNGGTYTSNGLGSPAIYSTADITVRDATLVSNLSEGVCIEGMNSVTLENCDLTANNTQRNGHATFLDTIMIYQSMSGDADSGTSAFTMTGGSLTSLSGHMFHVTNTHAVITLCGVALNNEGSDILLSVCDDGWNGASNIAELNADAQTLTGTILIGENSTLKLSLTNGSAFEGSISGEITNAEGTQVSTETGTVSVSLDETSTWILTADTYITEFSGNAGNVIGNGYSLSVNGSVLTGIN</sequence>
<name>A0AC61N3V3_9FIRM</name>
<organism evidence="1 2">
    <name type="scientific">Aristaeella hokkaidonensis</name>
    <dbReference type="NCBI Taxonomy" id="3046382"/>
    <lineage>
        <taxon>Bacteria</taxon>
        <taxon>Bacillati</taxon>
        <taxon>Bacillota</taxon>
        <taxon>Clostridia</taxon>
        <taxon>Eubacteriales</taxon>
        <taxon>Aristaeellaceae</taxon>
        <taxon>Aristaeella</taxon>
    </lineage>
</organism>
<keyword evidence="2" id="KW-1185">Reference proteome</keyword>
<evidence type="ECO:0000313" key="2">
    <source>
        <dbReference type="Proteomes" id="UP000682782"/>
    </source>
</evidence>
<dbReference type="EMBL" id="CP068393">
    <property type="protein sequence ID" value="QUC68714.1"/>
    <property type="molecule type" value="Genomic_DNA"/>
</dbReference>
<protein>
    <submittedName>
        <fullName evidence="1">Uncharacterized protein</fullName>
    </submittedName>
</protein>
<dbReference type="Proteomes" id="UP000682782">
    <property type="component" value="Chromosome"/>
</dbReference>
<evidence type="ECO:0000313" key="1">
    <source>
        <dbReference type="EMBL" id="QUC68714.1"/>
    </source>
</evidence>
<reference evidence="1" key="1">
    <citation type="submission" date="2021-01" db="EMBL/GenBank/DDBJ databases">
        <title>Complete genome sequence of Clostridiales bacterium R-7.</title>
        <authorList>
            <person name="Mahoney-Kurpe S.C."/>
            <person name="Palevich N."/>
            <person name="Koike S."/>
            <person name="Moon C.D."/>
            <person name="Attwood G.T."/>
        </authorList>
    </citation>
    <scope>NUCLEOTIDE SEQUENCE</scope>
    <source>
        <strain evidence="1">R-7</strain>
    </source>
</reference>
<proteinExistence type="predicted"/>